<gene>
    <name evidence="2" type="ORF">BT63DRAFT_409925</name>
</gene>
<evidence type="ECO:0000313" key="3">
    <source>
        <dbReference type="Proteomes" id="UP000799302"/>
    </source>
</evidence>
<dbReference type="Proteomes" id="UP000799302">
    <property type="component" value="Unassembled WGS sequence"/>
</dbReference>
<keyword evidence="3" id="KW-1185">Reference proteome</keyword>
<protein>
    <submittedName>
        <fullName evidence="2">Uncharacterized protein</fullName>
    </submittedName>
</protein>
<dbReference type="AlphaFoldDB" id="A0A6A6UMD5"/>
<evidence type="ECO:0000256" key="1">
    <source>
        <dbReference type="SAM" id="MobiDB-lite"/>
    </source>
</evidence>
<feature type="compositionally biased region" description="Polar residues" evidence="1">
    <location>
        <begin position="232"/>
        <end position="242"/>
    </location>
</feature>
<feature type="region of interest" description="Disordered" evidence="1">
    <location>
        <begin position="129"/>
        <end position="162"/>
    </location>
</feature>
<organism evidence="2 3">
    <name type="scientific">Microthyrium microscopicum</name>
    <dbReference type="NCBI Taxonomy" id="703497"/>
    <lineage>
        <taxon>Eukaryota</taxon>
        <taxon>Fungi</taxon>
        <taxon>Dikarya</taxon>
        <taxon>Ascomycota</taxon>
        <taxon>Pezizomycotina</taxon>
        <taxon>Dothideomycetes</taxon>
        <taxon>Dothideomycetes incertae sedis</taxon>
        <taxon>Microthyriales</taxon>
        <taxon>Microthyriaceae</taxon>
        <taxon>Microthyrium</taxon>
    </lineage>
</organism>
<feature type="region of interest" description="Disordered" evidence="1">
    <location>
        <begin position="201"/>
        <end position="269"/>
    </location>
</feature>
<evidence type="ECO:0000313" key="2">
    <source>
        <dbReference type="EMBL" id="KAF2672856.1"/>
    </source>
</evidence>
<proteinExistence type="predicted"/>
<dbReference type="EMBL" id="MU004231">
    <property type="protein sequence ID" value="KAF2672856.1"/>
    <property type="molecule type" value="Genomic_DNA"/>
</dbReference>
<sequence>MARQQGQAIYSQPNGPQAPLMMVIATGETLTAKITLKILPLVEKDPNRPPASRSFDCGRVAKRTPVIITWKELMDNDWYGGGPLHDFEGWQPHHFEELFKKWYDSSKGDARYPPRFGDFGPPKNRLVGNSTNATGAQNRAKRNTPWGASPEESAAKRARMSDLTLVSSKAPRATNADDIANRLGNISCDVNVALEPAIKPNQRDMLRKKAPQRRVPDEQNQESQLLFDKDTQQAQSLTFSLNENEDEAGKGDETEDADDMDVDPSEGEC</sequence>
<name>A0A6A6UMD5_9PEZI</name>
<reference evidence="2" key="1">
    <citation type="journal article" date="2020" name="Stud. Mycol.">
        <title>101 Dothideomycetes genomes: a test case for predicting lifestyles and emergence of pathogens.</title>
        <authorList>
            <person name="Haridas S."/>
            <person name="Albert R."/>
            <person name="Binder M."/>
            <person name="Bloem J."/>
            <person name="Labutti K."/>
            <person name="Salamov A."/>
            <person name="Andreopoulos B."/>
            <person name="Baker S."/>
            <person name="Barry K."/>
            <person name="Bills G."/>
            <person name="Bluhm B."/>
            <person name="Cannon C."/>
            <person name="Castanera R."/>
            <person name="Culley D."/>
            <person name="Daum C."/>
            <person name="Ezra D."/>
            <person name="Gonzalez J."/>
            <person name="Henrissat B."/>
            <person name="Kuo A."/>
            <person name="Liang C."/>
            <person name="Lipzen A."/>
            <person name="Lutzoni F."/>
            <person name="Magnuson J."/>
            <person name="Mondo S."/>
            <person name="Nolan M."/>
            <person name="Ohm R."/>
            <person name="Pangilinan J."/>
            <person name="Park H.-J."/>
            <person name="Ramirez L."/>
            <person name="Alfaro M."/>
            <person name="Sun H."/>
            <person name="Tritt A."/>
            <person name="Yoshinaga Y."/>
            <person name="Zwiers L.-H."/>
            <person name="Turgeon B."/>
            <person name="Goodwin S."/>
            <person name="Spatafora J."/>
            <person name="Crous P."/>
            <person name="Grigoriev I."/>
        </authorList>
    </citation>
    <scope>NUCLEOTIDE SEQUENCE</scope>
    <source>
        <strain evidence="2">CBS 115976</strain>
    </source>
</reference>
<accession>A0A6A6UMD5</accession>
<feature type="compositionally biased region" description="Acidic residues" evidence="1">
    <location>
        <begin position="253"/>
        <end position="269"/>
    </location>
</feature>